<dbReference type="Gene3D" id="3.90.25.10">
    <property type="entry name" value="UDP-galactose 4-epimerase, domain 1"/>
    <property type="match status" value="1"/>
</dbReference>
<dbReference type="EMBL" id="CP117417">
    <property type="protein sequence ID" value="WCT77248.1"/>
    <property type="molecule type" value="Genomic_DNA"/>
</dbReference>
<dbReference type="InterPro" id="IPR001509">
    <property type="entry name" value="Epimerase_deHydtase"/>
</dbReference>
<evidence type="ECO:0000256" key="1">
    <source>
        <dbReference type="ARBA" id="ARBA00005125"/>
    </source>
</evidence>
<protein>
    <submittedName>
        <fullName evidence="4">NAD(P)-dependent oxidoreductase</fullName>
    </submittedName>
</protein>
<evidence type="ECO:0000259" key="3">
    <source>
        <dbReference type="Pfam" id="PF01370"/>
    </source>
</evidence>
<accession>A0ABY7TVF8</accession>
<reference evidence="4 5" key="1">
    <citation type="submission" date="2023-02" db="EMBL/GenBank/DDBJ databases">
        <title>Genome sequence of Novosphingobium humi KACC 19094.</title>
        <authorList>
            <person name="Kim S."/>
            <person name="Heo J."/>
            <person name="Kwon S.-W."/>
        </authorList>
    </citation>
    <scope>NUCLEOTIDE SEQUENCE [LARGE SCALE GENOMIC DNA]</scope>
    <source>
        <strain evidence="4 5">KACC 19094</strain>
    </source>
</reference>
<evidence type="ECO:0000313" key="5">
    <source>
        <dbReference type="Proteomes" id="UP001218231"/>
    </source>
</evidence>
<dbReference type="Gene3D" id="3.40.50.720">
    <property type="entry name" value="NAD(P)-binding Rossmann-like Domain"/>
    <property type="match status" value="1"/>
</dbReference>
<proteinExistence type="inferred from homology"/>
<keyword evidence="5" id="KW-1185">Reference proteome</keyword>
<dbReference type="InterPro" id="IPR036291">
    <property type="entry name" value="NAD(P)-bd_dom_sf"/>
</dbReference>
<dbReference type="PANTHER" id="PTHR43000">
    <property type="entry name" value="DTDP-D-GLUCOSE 4,6-DEHYDRATASE-RELATED"/>
    <property type="match status" value="1"/>
</dbReference>
<comment type="similarity">
    <text evidence="2">Belongs to the NAD(P)-dependent epimerase/dehydratase family.</text>
</comment>
<sequence length="321" mass="34562">MTTQFKRYIVTGGAGFIGHRVVRNLLAIEGAEVAIIDDLSVGMPMPAPADRLTLHKADIRDAEAIAAILAEFKPDVVVHLAAVHHIPTCETKRAYSLDVNVVGTEVVLEAAAAAGVQKIVLASSGAVYDWKEGALIEDTAPLRAADNYSIAKLTNETQVRLWGDRTGGQVAIARIFNTIGADDPNAHLIPDIITQIPQGASQVEIGLGNLTPRRDYIHVEDTARAIATIAMTALEGPFNIFNVSTGKDATVVDLVNLLGEIMQVKIDVVSDPARIRRIDRPTQLGATDKIRATLSFEPQRNLREALVDIVKQSGWTSEAVQ</sequence>
<dbReference type="Pfam" id="PF01370">
    <property type="entry name" value="Epimerase"/>
    <property type="match status" value="1"/>
</dbReference>
<evidence type="ECO:0000256" key="2">
    <source>
        <dbReference type="ARBA" id="ARBA00007637"/>
    </source>
</evidence>
<evidence type="ECO:0000313" key="4">
    <source>
        <dbReference type="EMBL" id="WCT77248.1"/>
    </source>
</evidence>
<comment type="pathway">
    <text evidence="1">Bacterial outer membrane biogenesis; LPS O-antigen biosynthesis.</text>
</comment>
<dbReference type="RefSeq" id="WP_273617629.1">
    <property type="nucleotide sequence ID" value="NZ_CP117417.1"/>
</dbReference>
<dbReference type="SUPFAM" id="SSF51735">
    <property type="entry name" value="NAD(P)-binding Rossmann-fold domains"/>
    <property type="match status" value="1"/>
</dbReference>
<gene>
    <name evidence="4" type="ORF">PQ457_15225</name>
</gene>
<feature type="domain" description="NAD-dependent epimerase/dehydratase" evidence="3">
    <location>
        <begin position="9"/>
        <end position="243"/>
    </location>
</feature>
<dbReference type="Proteomes" id="UP001218231">
    <property type="component" value="Chromosome"/>
</dbReference>
<name>A0ABY7TVF8_9SPHN</name>
<organism evidence="4 5">
    <name type="scientific">Novosphingobium humi</name>
    <dbReference type="NCBI Taxonomy" id="2282397"/>
    <lineage>
        <taxon>Bacteria</taxon>
        <taxon>Pseudomonadati</taxon>
        <taxon>Pseudomonadota</taxon>
        <taxon>Alphaproteobacteria</taxon>
        <taxon>Sphingomonadales</taxon>
        <taxon>Sphingomonadaceae</taxon>
        <taxon>Novosphingobium</taxon>
    </lineage>
</organism>